<dbReference type="Pfam" id="PF00023">
    <property type="entry name" value="Ank"/>
    <property type="match status" value="1"/>
</dbReference>
<dbReference type="PANTHER" id="PTHR24198:SF165">
    <property type="entry name" value="ANKYRIN REPEAT-CONTAINING PROTEIN-RELATED"/>
    <property type="match status" value="1"/>
</dbReference>
<evidence type="ECO:0000256" key="3">
    <source>
        <dbReference type="PROSITE-ProRule" id="PRU00023"/>
    </source>
</evidence>
<dbReference type="SMART" id="SM00248">
    <property type="entry name" value="ANK"/>
    <property type="match status" value="9"/>
</dbReference>
<dbReference type="PANTHER" id="PTHR24198">
    <property type="entry name" value="ANKYRIN REPEAT AND PROTEIN KINASE DOMAIN-CONTAINING PROTEIN"/>
    <property type="match status" value="1"/>
</dbReference>
<dbReference type="SUPFAM" id="SSF48403">
    <property type="entry name" value="Ankyrin repeat"/>
    <property type="match status" value="2"/>
</dbReference>
<accession>A0A0M0J7K1</accession>
<feature type="repeat" description="ANK" evidence="3">
    <location>
        <begin position="17"/>
        <end position="49"/>
    </location>
</feature>
<dbReference type="InterPro" id="IPR036770">
    <property type="entry name" value="Ankyrin_rpt-contain_sf"/>
</dbReference>
<dbReference type="AlphaFoldDB" id="A0A0M0J7K1"/>
<dbReference type="PRINTS" id="PR01415">
    <property type="entry name" value="ANKYRIN"/>
</dbReference>
<name>A0A0M0J7K1_9EUKA</name>
<gene>
    <name evidence="4" type="ORF">Ctob_000051</name>
</gene>
<keyword evidence="2 3" id="KW-0040">ANK repeat</keyword>
<evidence type="ECO:0000256" key="2">
    <source>
        <dbReference type="ARBA" id="ARBA00023043"/>
    </source>
</evidence>
<dbReference type="Pfam" id="PF12796">
    <property type="entry name" value="Ank_2"/>
    <property type="match status" value="2"/>
</dbReference>
<feature type="repeat" description="ANK" evidence="3">
    <location>
        <begin position="50"/>
        <end position="82"/>
    </location>
</feature>
<feature type="repeat" description="ANK" evidence="3">
    <location>
        <begin position="218"/>
        <end position="250"/>
    </location>
</feature>
<comment type="caution">
    <text evidence="4">The sequence shown here is derived from an EMBL/GenBank/DDBJ whole genome shotgun (WGS) entry which is preliminary data.</text>
</comment>
<organism evidence="4 5">
    <name type="scientific">Chrysochromulina tobinii</name>
    <dbReference type="NCBI Taxonomy" id="1460289"/>
    <lineage>
        <taxon>Eukaryota</taxon>
        <taxon>Haptista</taxon>
        <taxon>Haptophyta</taxon>
        <taxon>Prymnesiophyceae</taxon>
        <taxon>Prymnesiales</taxon>
        <taxon>Chrysochromulinaceae</taxon>
        <taxon>Chrysochromulina</taxon>
    </lineage>
</organism>
<sequence>MTALLEEGMDPSATNKIGQTGLHVAAIWGNIEVAEVLIRYSADVNAQNQFGITPLHMASQSSKHAVAKLLIECGADPSIKAGNGMRAHEVAKDQKMRELCGAPSLKAHAAVIADDVELLRELLANGIELSEQDAEGETPLHLAVKAALGESIGDDPLVEEEEAPAANSACLEMILGEASKNKSAISSTATDDAMSFAVLAAKQAISSLTSAQSLHNAQGLMPIHIAAEAGSLAVCEKLLTHGAPVNAISLRTDGQHSGQWGKKVDGKIEKLDNTDQTALHLAVIRMVEQAEEAGEDAPPGDPSLVRLLLEHKASPNLPNIECATPLHLALMGGLNEVVELLVLAKADLSLGCKAFGKDNTALHQATLLRNVHTIKLLTKYGAAVDAVGRDGWTPLGLAVRSNAVDAAKALLEAKADVHKAASGNGKTPLEIASINKKPEITKLLEAAAGVEVH</sequence>
<dbReference type="EMBL" id="JWZX01003269">
    <property type="protein sequence ID" value="KOO22561.1"/>
    <property type="molecule type" value="Genomic_DNA"/>
</dbReference>
<feature type="repeat" description="ANK" evidence="3">
    <location>
        <begin position="357"/>
        <end position="389"/>
    </location>
</feature>
<dbReference type="Pfam" id="PF13637">
    <property type="entry name" value="Ank_4"/>
    <property type="match status" value="2"/>
</dbReference>
<dbReference type="PROSITE" id="PS50297">
    <property type="entry name" value="ANK_REP_REGION"/>
    <property type="match status" value="5"/>
</dbReference>
<evidence type="ECO:0000256" key="1">
    <source>
        <dbReference type="ARBA" id="ARBA00022737"/>
    </source>
</evidence>
<dbReference type="PROSITE" id="PS50088">
    <property type="entry name" value="ANK_REPEAT"/>
    <property type="match status" value="6"/>
</dbReference>
<proteinExistence type="predicted"/>
<dbReference type="Proteomes" id="UP000037460">
    <property type="component" value="Unassembled WGS sequence"/>
</dbReference>
<evidence type="ECO:0000313" key="5">
    <source>
        <dbReference type="Proteomes" id="UP000037460"/>
    </source>
</evidence>
<dbReference type="Gene3D" id="1.25.40.20">
    <property type="entry name" value="Ankyrin repeat-containing domain"/>
    <property type="match status" value="4"/>
</dbReference>
<reference evidence="5" key="1">
    <citation type="journal article" date="2015" name="PLoS Genet.">
        <title>Genome Sequence and Transcriptome Analyses of Chrysochromulina tobin: Metabolic Tools for Enhanced Algal Fitness in the Prominent Order Prymnesiales (Haptophyceae).</title>
        <authorList>
            <person name="Hovde B.T."/>
            <person name="Deodato C.R."/>
            <person name="Hunsperger H.M."/>
            <person name="Ryken S.A."/>
            <person name="Yost W."/>
            <person name="Jha R.K."/>
            <person name="Patterson J."/>
            <person name="Monnat R.J. Jr."/>
            <person name="Barlow S.B."/>
            <person name="Starkenburg S.R."/>
            <person name="Cattolico R.A."/>
        </authorList>
    </citation>
    <scope>NUCLEOTIDE SEQUENCE</scope>
    <source>
        <strain evidence="5">CCMP291</strain>
    </source>
</reference>
<dbReference type="OrthoDB" id="590877at2759"/>
<protein>
    <submittedName>
        <fullName evidence="4">Ankyrin 23 unc44</fullName>
    </submittedName>
</protein>
<dbReference type="InterPro" id="IPR002110">
    <property type="entry name" value="Ankyrin_rpt"/>
</dbReference>
<feature type="repeat" description="ANK" evidence="3">
    <location>
        <begin position="321"/>
        <end position="353"/>
    </location>
</feature>
<evidence type="ECO:0000313" key="4">
    <source>
        <dbReference type="EMBL" id="KOO22561.1"/>
    </source>
</evidence>
<keyword evidence="1" id="KW-0677">Repeat</keyword>
<feature type="repeat" description="ANK" evidence="3">
    <location>
        <begin position="390"/>
        <end position="422"/>
    </location>
</feature>
<keyword evidence="5" id="KW-1185">Reference proteome</keyword>